<proteinExistence type="predicted"/>
<dbReference type="EMBL" id="QJKJ01004939">
    <property type="protein sequence ID" value="RDX92143.1"/>
    <property type="molecule type" value="Genomic_DNA"/>
</dbReference>
<reference evidence="2" key="1">
    <citation type="submission" date="2018-05" db="EMBL/GenBank/DDBJ databases">
        <title>Draft genome of Mucuna pruriens seed.</title>
        <authorList>
            <person name="Nnadi N.E."/>
            <person name="Vos R."/>
            <person name="Hasami M.H."/>
            <person name="Devisetty U.K."/>
            <person name="Aguiy J.C."/>
        </authorList>
    </citation>
    <scope>NUCLEOTIDE SEQUENCE [LARGE SCALE GENOMIC DNA]</scope>
    <source>
        <strain evidence="2">JCA_2017</strain>
    </source>
</reference>
<evidence type="ECO:0000256" key="1">
    <source>
        <dbReference type="SAM" id="MobiDB-lite"/>
    </source>
</evidence>
<organism evidence="2 3">
    <name type="scientific">Mucuna pruriens</name>
    <name type="common">Velvet bean</name>
    <name type="synonym">Dolichos pruriens</name>
    <dbReference type="NCBI Taxonomy" id="157652"/>
    <lineage>
        <taxon>Eukaryota</taxon>
        <taxon>Viridiplantae</taxon>
        <taxon>Streptophyta</taxon>
        <taxon>Embryophyta</taxon>
        <taxon>Tracheophyta</taxon>
        <taxon>Spermatophyta</taxon>
        <taxon>Magnoliopsida</taxon>
        <taxon>eudicotyledons</taxon>
        <taxon>Gunneridae</taxon>
        <taxon>Pentapetalae</taxon>
        <taxon>rosids</taxon>
        <taxon>fabids</taxon>
        <taxon>Fabales</taxon>
        <taxon>Fabaceae</taxon>
        <taxon>Papilionoideae</taxon>
        <taxon>50 kb inversion clade</taxon>
        <taxon>NPAAA clade</taxon>
        <taxon>indigoferoid/millettioid clade</taxon>
        <taxon>Phaseoleae</taxon>
        <taxon>Mucuna</taxon>
    </lineage>
</organism>
<evidence type="ECO:0000313" key="3">
    <source>
        <dbReference type="Proteomes" id="UP000257109"/>
    </source>
</evidence>
<evidence type="ECO:0008006" key="4">
    <source>
        <dbReference type="Google" id="ProtNLM"/>
    </source>
</evidence>
<dbReference type="AlphaFoldDB" id="A0A371GP67"/>
<comment type="caution">
    <text evidence="2">The sequence shown here is derived from an EMBL/GenBank/DDBJ whole genome shotgun (WGS) entry which is preliminary data.</text>
</comment>
<feature type="non-terminal residue" evidence="2">
    <location>
        <position position="194"/>
    </location>
</feature>
<gene>
    <name evidence="2" type="ORF">CR513_25761</name>
</gene>
<dbReference type="PANTHER" id="PTHR35046:SF9">
    <property type="entry name" value="RNA-DIRECTED DNA POLYMERASE"/>
    <property type="match status" value="1"/>
</dbReference>
<evidence type="ECO:0000313" key="2">
    <source>
        <dbReference type="EMBL" id="RDX92143.1"/>
    </source>
</evidence>
<dbReference type="InterPro" id="IPR043502">
    <property type="entry name" value="DNA/RNA_pol_sf"/>
</dbReference>
<keyword evidence="3" id="KW-1185">Reference proteome</keyword>
<sequence>MVDNGEIESASSSDDEMPPLEDCSNVEVAEPIDGVVFVTRHALNIQPKEDGDVEQHEHIFHIRCHINDKEFTYAFPEEVSHGLPRLRGIEHQIDLIPSCPIPNRPAYRINLEETKEIQSKMNTIKLVWKKVMNELVKSFSSIAAPFNELVKKNVVFKWDEKLNDKLTNTPLLCLSNFDKAFQIECDASGVGIGA</sequence>
<dbReference type="PANTHER" id="PTHR35046">
    <property type="entry name" value="ZINC KNUCKLE (CCHC-TYPE) FAMILY PROTEIN"/>
    <property type="match status" value="1"/>
</dbReference>
<dbReference type="OrthoDB" id="1436110at2759"/>
<feature type="region of interest" description="Disordered" evidence="1">
    <location>
        <begin position="1"/>
        <end position="21"/>
    </location>
</feature>
<protein>
    <recommendedName>
        <fullName evidence="4">Reverse transcriptase/retrotransposon-derived protein RNase H-like domain-containing protein</fullName>
    </recommendedName>
</protein>
<feature type="non-terminal residue" evidence="2">
    <location>
        <position position="1"/>
    </location>
</feature>
<name>A0A371GP67_MUCPR</name>
<accession>A0A371GP67</accession>
<dbReference type="Proteomes" id="UP000257109">
    <property type="component" value="Unassembled WGS sequence"/>
</dbReference>
<dbReference type="SUPFAM" id="SSF56672">
    <property type="entry name" value="DNA/RNA polymerases"/>
    <property type="match status" value="1"/>
</dbReference>